<dbReference type="Proteomes" id="UP000632195">
    <property type="component" value="Unassembled WGS sequence"/>
</dbReference>
<feature type="compositionally biased region" description="Basic and acidic residues" evidence="1">
    <location>
        <begin position="10"/>
        <end position="23"/>
    </location>
</feature>
<dbReference type="EMBL" id="BMNY01000001">
    <property type="protein sequence ID" value="GGM70909.1"/>
    <property type="molecule type" value="Genomic_DNA"/>
</dbReference>
<organism evidence="2 3">
    <name type="scientific">Thermogymnomonas acidicola</name>
    <dbReference type="NCBI Taxonomy" id="399579"/>
    <lineage>
        <taxon>Archaea</taxon>
        <taxon>Methanobacteriati</taxon>
        <taxon>Thermoplasmatota</taxon>
        <taxon>Thermoplasmata</taxon>
        <taxon>Thermoplasmatales</taxon>
        <taxon>Thermogymnomonas</taxon>
    </lineage>
</organism>
<accession>A0AA37BQU9</accession>
<name>A0AA37BQU9_9ARCH</name>
<feature type="region of interest" description="Disordered" evidence="1">
    <location>
        <begin position="1"/>
        <end position="23"/>
    </location>
</feature>
<evidence type="ECO:0000313" key="2">
    <source>
        <dbReference type="EMBL" id="GGM70909.1"/>
    </source>
</evidence>
<gene>
    <name evidence="2" type="ORF">GCM10007108_06180</name>
</gene>
<reference evidence="2" key="1">
    <citation type="journal article" date="2014" name="Int. J. Syst. Evol. Microbiol.">
        <title>Complete genome sequence of Corynebacterium casei LMG S-19264T (=DSM 44701T), isolated from a smear-ripened cheese.</title>
        <authorList>
            <consortium name="US DOE Joint Genome Institute (JGI-PGF)"/>
            <person name="Walter F."/>
            <person name="Albersmeier A."/>
            <person name="Kalinowski J."/>
            <person name="Ruckert C."/>
        </authorList>
    </citation>
    <scope>NUCLEOTIDE SEQUENCE</scope>
    <source>
        <strain evidence="2">JCM 13583</strain>
    </source>
</reference>
<evidence type="ECO:0000256" key="1">
    <source>
        <dbReference type="SAM" id="MobiDB-lite"/>
    </source>
</evidence>
<keyword evidence="3" id="KW-1185">Reference proteome</keyword>
<comment type="caution">
    <text evidence="2">The sequence shown here is derived from an EMBL/GenBank/DDBJ whole genome shotgun (WGS) entry which is preliminary data.</text>
</comment>
<reference evidence="2" key="2">
    <citation type="submission" date="2022-09" db="EMBL/GenBank/DDBJ databases">
        <authorList>
            <person name="Sun Q."/>
            <person name="Ohkuma M."/>
        </authorList>
    </citation>
    <scope>NUCLEOTIDE SEQUENCE</scope>
    <source>
        <strain evidence="2">JCM 13583</strain>
    </source>
</reference>
<proteinExistence type="predicted"/>
<protein>
    <submittedName>
        <fullName evidence="2">Uncharacterized protein</fullName>
    </submittedName>
</protein>
<sequence length="61" mass="7200">MRHMLGGVQPRERDMDKHQGRKGSEVQVWLNPWAKRIPYIFLYPSTGYSGLTFLTHRLDLD</sequence>
<dbReference type="AlphaFoldDB" id="A0AA37BQU9"/>
<evidence type="ECO:0000313" key="3">
    <source>
        <dbReference type="Proteomes" id="UP000632195"/>
    </source>
</evidence>